<sequence>MKRPSSVDKIEDSGRLTNISKDAVGRLIKRVKSRSLRGLNKVDDSYLQKCDSESSSSSMLDAALRRTVKKDEKGSNGEAIAVIPSNSGTRDENDELEWEEGSLPVLNSVNSSQERTINGLTVEFDVSPDAAKGKRIRRATAEEKEVAVLVHKVNLLCLLGRGRLFDIACNDPLIQASLLSLLPTHLLKIAGAPKLTAKALTPLVDWFHRNFHVRGPDDSKKLPSFALASALEAHRGTAEEVAALSVALFRALNLTTRFVAVLDVTSLKPDVDKPEFSNPRTGKAGSGIFNSSTLMVPGSVHASVSASNNPVSDEKGGDSRTSIHRRSNILTGKLLKDMSVTHESNGRVLDPSTSADQDSVTEGGVVKKSGGPKRKGDLEFQMQLEMALSATRTESSERIMNLNGAYVDNRPSKSSPFKKLKAVGTDESPVSTSGMSTAVGSKKVGAPLYWAEVYCTGENSNGNWVHVDAVNAIIDGEQKVEAATAACKKSLRYVVAFAGHGAKDVTRRYCTKWYKIALQRVNSTWWDAVLAPLKELEAQATSEIVHFEQGASSRNNKVEAVPSANKKIQICEPESAYVTVKKDDEVCEDGIEKNAKRSLSNSFAATRSSLEDMELDTRALTEPLPGNQQAYRNHPLYAIEKWLHKYEILYPKGPVVGFCSGHPVYPRTCVQTLHTKERWLREGLQVKASELPVKILKRSLKHSKVQKDEHDEFAEGDQVALYGKWQTETLSLPRAVDGIVPKNERGQVDVWSEKCLPPGTVHLRLPRVFLVAKRLEIDFAPAMVGFEFRNGRSVPVYEGIVVCTEFKDAILEAYYEEEQRREAEERKRKEAQALSRWYQLLCSIVTRQRLKNCYGDGTSSQDAANTSKLEDSQNKPARSSQDNSKSPGSKPEKLHERKPKAAEFVPTKDHEHIFVLDEETSDGLNSTGTKRCQCGFSIQFEEL</sequence>
<dbReference type="EMBL" id="CM044708">
    <property type="protein sequence ID" value="KAI5648075.1"/>
    <property type="molecule type" value="Genomic_DNA"/>
</dbReference>
<keyword evidence="2" id="KW-1185">Reference proteome</keyword>
<evidence type="ECO:0000313" key="1">
    <source>
        <dbReference type="EMBL" id="KAI5648075.1"/>
    </source>
</evidence>
<gene>
    <name evidence="1" type="ORF">M9H77_34080</name>
</gene>
<name>A0ACB9ZKW8_CATRO</name>
<dbReference type="Proteomes" id="UP001060085">
    <property type="component" value="Linkage Group LG08"/>
</dbReference>
<accession>A0ACB9ZKW8</accession>
<proteinExistence type="predicted"/>
<reference evidence="2" key="1">
    <citation type="journal article" date="2023" name="Nat. Plants">
        <title>Single-cell RNA sequencing provides a high-resolution roadmap for understanding the multicellular compartmentation of specialized metabolism.</title>
        <authorList>
            <person name="Sun S."/>
            <person name="Shen X."/>
            <person name="Li Y."/>
            <person name="Li Y."/>
            <person name="Wang S."/>
            <person name="Li R."/>
            <person name="Zhang H."/>
            <person name="Shen G."/>
            <person name="Guo B."/>
            <person name="Wei J."/>
            <person name="Xu J."/>
            <person name="St-Pierre B."/>
            <person name="Chen S."/>
            <person name="Sun C."/>
        </authorList>
    </citation>
    <scope>NUCLEOTIDE SEQUENCE [LARGE SCALE GENOMIC DNA]</scope>
</reference>
<organism evidence="1 2">
    <name type="scientific">Catharanthus roseus</name>
    <name type="common">Madagascar periwinkle</name>
    <name type="synonym">Vinca rosea</name>
    <dbReference type="NCBI Taxonomy" id="4058"/>
    <lineage>
        <taxon>Eukaryota</taxon>
        <taxon>Viridiplantae</taxon>
        <taxon>Streptophyta</taxon>
        <taxon>Embryophyta</taxon>
        <taxon>Tracheophyta</taxon>
        <taxon>Spermatophyta</taxon>
        <taxon>Magnoliopsida</taxon>
        <taxon>eudicotyledons</taxon>
        <taxon>Gunneridae</taxon>
        <taxon>Pentapetalae</taxon>
        <taxon>asterids</taxon>
        <taxon>lamiids</taxon>
        <taxon>Gentianales</taxon>
        <taxon>Apocynaceae</taxon>
        <taxon>Rauvolfioideae</taxon>
        <taxon>Vinceae</taxon>
        <taxon>Catharanthinae</taxon>
        <taxon>Catharanthus</taxon>
    </lineage>
</organism>
<evidence type="ECO:0000313" key="2">
    <source>
        <dbReference type="Proteomes" id="UP001060085"/>
    </source>
</evidence>
<comment type="caution">
    <text evidence="1">The sequence shown here is derived from an EMBL/GenBank/DDBJ whole genome shotgun (WGS) entry which is preliminary data.</text>
</comment>
<protein>
    <submittedName>
        <fullName evidence="1">Uncharacterized protein</fullName>
    </submittedName>
</protein>